<evidence type="ECO:0000313" key="2">
    <source>
        <dbReference type="Proteomes" id="UP001152531"/>
    </source>
</evidence>
<keyword evidence="2" id="KW-1185">Reference proteome</keyword>
<comment type="caution">
    <text evidence="1">The sequence shown here is derived from an EMBL/GenBank/DDBJ whole genome shotgun (WGS) entry which is preliminary data.</text>
</comment>
<evidence type="ECO:0000313" key="1">
    <source>
        <dbReference type="EMBL" id="CAH6720200.1"/>
    </source>
</evidence>
<dbReference type="Proteomes" id="UP001152531">
    <property type="component" value="Unassembled WGS sequence"/>
</dbReference>
<sequence length="356" mass="41706">MIRQYSIANKAKSASIKQPKELLTYNRDLDGNYVYGTDEFTYYYFPDAYIDKSFDLKGGFSNFKKIPEEENIGDFQSILNGIVKYEQAHGKIDSDIISFRGIMTKLMTLHTLKEPFKLKLITYDGHIMIKNDDEFELNKRKSTPTSEYQQKCEYSGYKFEKLVMLPKPWPECTRKMIENRHKAQVNNYEQTISVVKTSIGKTKLLLAGEVDGIFDYKPEHNNLSHYIELKTNKLIYNENQAKNFETKLYKTWVQCFLLGIKKIGVGFRDDNLLLKNIELYETDEVPLLLKDKINCMTSLKFFAGLMEWFNELDKSKNASYSVSFDNDHVVVLESQESFEKEFLSEEFVSWRDSLRV</sequence>
<organism evidence="1 2">
    <name type="scientific">[Candida] jaroonii</name>
    <dbReference type="NCBI Taxonomy" id="467808"/>
    <lineage>
        <taxon>Eukaryota</taxon>
        <taxon>Fungi</taxon>
        <taxon>Dikarya</taxon>
        <taxon>Ascomycota</taxon>
        <taxon>Saccharomycotina</taxon>
        <taxon>Pichiomycetes</taxon>
        <taxon>Debaryomycetaceae</taxon>
        <taxon>Yamadazyma</taxon>
    </lineage>
</organism>
<reference evidence="1" key="1">
    <citation type="submission" date="2022-06" db="EMBL/GenBank/DDBJ databases">
        <authorList>
            <person name="Legras J.-L."/>
            <person name="Devillers H."/>
            <person name="Grondin C."/>
        </authorList>
    </citation>
    <scope>NUCLEOTIDE SEQUENCE</scope>
    <source>
        <strain evidence="1">CLIB 1444</strain>
    </source>
</reference>
<protein>
    <submittedName>
        <fullName evidence="1">Decapping nuclease Rai1p</fullName>
    </submittedName>
</protein>
<gene>
    <name evidence="1" type="ORF">CLIB1444_03S06634</name>
</gene>
<proteinExistence type="predicted"/>
<name>A0ACA9Y611_9ASCO</name>
<dbReference type="EMBL" id="CALSDN010000003">
    <property type="protein sequence ID" value="CAH6720200.1"/>
    <property type="molecule type" value="Genomic_DNA"/>
</dbReference>
<accession>A0ACA9Y611</accession>